<comment type="caution">
    <text evidence="3">The sequence shown here is derived from an EMBL/GenBank/DDBJ whole genome shotgun (WGS) entry which is preliminary data.</text>
</comment>
<dbReference type="Pfam" id="PF26526">
    <property type="entry name" value="DUF8175"/>
    <property type="match status" value="1"/>
</dbReference>
<proteinExistence type="predicted"/>
<dbReference type="Proteomes" id="UP000588586">
    <property type="component" value="Unassembled WGS sequence"/>
</dbReference>
<evidence type="ECO:0000313" key="4">
    <source>
        <dbReference type="Proteomes" id="UP000588586"/>
    </source>
</evidence>
<sequence>MTNDASSPPADENTGASKKLIGSAVVVAAIVVLGLVLSLTNIFGGETEPTANPSAPSPSTATATATQTAQNEASVCGLEAVELSGTVTTAPTATWALVGTTAAPSIEGQGPGKIDGDGFRSCYARTPTGALVAAANYAAIGSYAPLRARFYDEATVPGPGRDALLKKPITGAGDGGTRVQIAGFRVLRYDGNQADVDIAFRTSNGAVGASVLNLQWSGGDWKIRVADDGTELSPVVQLPSLSGYTLWAGA</sequence>
<evidence type="ECO:0000256" key="1">
    <source>
        <dbReference type="SAM" id="Phobius"/>
    </source>
</evidence>
<evidence type="ECO:0000259" key="2">
    <source>
        <dbReference type="Pfam" id="PF26526"/>
    </source>
</evidence>
<accession>A0A849HEB1</accession>
<reference evidence="3 4" key="1">
    <citation type="submission" date="2020-04" db="EMBL/GenBank/DDBJ databases">
        <title>Knoellia sp. isolate from air conditioner.</title>
        <authorList>
            <person name="Chea S."/>
            <person name="Kim D.-U."/>
        </authorList>
    </citation>
    <scope>NUCLEOTIDE SEQUENCE [LARGE SCALE GENOMIC DNA]</scope>
    <source>
        <strain evidence="3 4">DB2414S</strain>
    </source>
</reference>
<keyword evidence="1" id="KW-0472">Membrane</keyword>
<keyword evidence="1" id="KW-1133">Transmembrane helix</keyword>
<gene>
    <name evidence="3" type="ORF">HJG52_19975</name>
</gene>
<dbReference type="EMBL" id="JABEPQ010000008">
    <property type="protein sequence ID" value="NNM48270.1"/>
    <property type="molecule type" value="Genomic_DNA"/>
</dbReference>
<dbReference type="InterPro" id="IPR058488">
    <property type="entry name" value="DUF8175"/>
</dbReference>
<protein>
    <recommendedName>
        <fullName evidence="2">DUF8175 domain-containing protein</fullName>
    </recommendedName>
</protein>
<feature type="transmembrane region" description="Helical" evidence="1">
    <location>
        <begin position="20"/>
        <end position="43"/>
    </location>
</feature>
<dbReference type="AlphaFoldDB" id="A0A849HEB1"/>
<keyword evidence="1" id="KW-0812">Transmembrane</keyword>
<name>A0A849HEB1_9MICO</name>
<keyword evidence="4" id="KW-1185">Reference proteome</keyword>
<evidence type="ECO:0000313" key="3">
    <source>
        <dbReference type="EMBL" id="NNM48270.1"/>
    </source>
</evidence>
<organism evidence="3 4">
    <name type="scientific">Knoellia koreensis</name>
    <dbReference type="NCBI Taxonomy" id="2730921"/>
    <lineage>
        <taxon>Bacteria</taxon>
        <taxon>Bacillati</taxon>
        <taxon>Actinomycetota</taxon>
        <taxon>Actinomycetes</taxon>
        <taxon>Micrococcales</taxon>
        <taxon>Intrasporangiaceae</taxon>
        <taxon>Knoellia</taxon>
    </lineage>
</organism>
<feature type="domain" description="DUF8175" evidence="2">
    <location>
        <begin position="57"/>
        <end position="245"/>
    </location>
</feature>